<dbReference type="Gene3D" id="3.30.565.10">
    <property type="entry name" value="Histidine kinase-like ATPase, C-terminal domain"/>
    <property type="match status" value="1"/>
</dbReference>
<dbReference type="InterPro" id="IPR050640">
    <property type="entry name" value="Bact_2-comp_sensor_kinase"/>
</dbReference>
<protein>
    <recommendedName>
        <fullName evidence="3">Signal transduction histidine kinase internal region domain-containing protein</fullName>
    </recommendedName>
</protein>
<proteinExistence type="predicted"/>
<dbReference type="SUPFAM" id="SSF55874">
    <property type="entry name" value="ATPase domain of HSP90 chaperone/DNA topoisomerase II/histidine kinase"/>
    <property type="match status" value="1"/>
</dbReference>
<keyword evidence="2" id="KW-0812">Transmembrane</keyword>
<dbReference type="EMBL" id="BMGS01000002">
    <property type="protein sequence ID" value="GGG33164.1"/>
    <property type="molecule type" value="Genomic_DNA"/>
</dbReference>
<keyword evidence="5" id="KW-1185">Reference proteome</keyword>
<reference evidence="5" key="1">
    <citation type="journal article" date="2019" name="Int. J. Syst. Evol. Microbiol.">
        <title>The Global Catalogue of Microorganisms (GCM) 10K type strain sequencing project: providing services to taxonomists for standard genome sequencing and annotation.</title>
        <authorList>
            <consortium name="The Broad Institute Genomics Platform"/>
            <consortium name="The Broad Institute Genome Sequencing Center for Infectious Disease"/>
            <person name="Wu L."/>
            <person name="Ma J."/>
        </authorList>
    </citation>
    <scope>NUCLEOTIDE SEQUENCE [LARGE SCALE GENOMIC DNA]</scope>
    <source>
        <strain evidence="5">CGMCC 1.12990</strain>
    </source>
</reference>
<feature type="transmembrane region" description="Helical" evidence="2">
    <location>
        <begin position="167"/>
        <end position="188"/>
    </location>
</feature>
<evidence type="ECO:0000259" key="3">
    <source>
        <dbReference type="Pfam" id="PF06580"/>
    </source>
</evidence>
<evidence type="ECO:0000256" key="2">
    <source>
        <dbReference type="SAM" id="Phobius"/>
    </source>
</evidence>
<dbReference type="Proteomes" id="UP000601361">
    <property type="component" value="Unassembled WGS sequence"/>
</dbReference>
<feature type="domain" description="Signal transduction histidine kinase internal region" evidence="3">
    <location>
        <begin position="208"/>
        <end position="286"/>
    </location>
</feature>
<dbReference type="Pfam" id="PF06580">
    <property type="entry name" value="His_kinase"/>
    <property type="match status" value="1"/>
</dbReference>
<comment type="caution">
    <text evidence="4">The sequence shown here is derived from an EMBL/GenBank/DDBJ whole genome shotgun (WGS) entry which is preliminary data.</text>
</comment>
<dbReference type="PANTHER" id="PTHR34220">
    <property type="entry name" value="SENSOR HISTIDINE KINASE YPDA"/>
    <property type="match status" value="1"/>
</dbReference>
<dbReference type="InterPro" id="IPR010559">
    <property type="entry name" value="Sig_transdc_His_kin_internal"/>
</dbReference>
<feature type="compositionally biased region" description="Pro residues" evidence="1">
    <location>
        <begin position="127"/>
        <end position="136"/>
    </location>
</feature>
<accession>A0ABQ1WMX6</accession>
<feature type="compositionally biased region" description="Pro residues" evidence="1">
    <location>
        <begin position="143"/>
        <end position="158"/>
    </location>
</feature>
<feature type="region of interest" description="Disordered" evidence="1">
    <location>
        <begin position="121"/>
        <end position="159"/>
    </location>
</feature>
<dbReference type="InterPro" id="IPR036890">
    <property type="entry name" value="HATPase_C_sf"/>
</dbReference>
<feature type="transmembrane region" description="Helical" evidence="2">
    <location>
        <begin position="78"/>
        <end position="97"/>
    </location>
</feature>
<evidence type="ECO:0000313" key="5">
    <source>
        <dbReference type="Proteomes" id="UP000601361"/>
    </source>
</evidence>
<keyword evidence="2" id="KW-1133">Transmembrane helix</keyword>
<name>A0ABQ1WMX6_9BACT</name>
<keyword evidence="2" id="KW-0472">Membrane</keyword>
<sequence length="400" mass="44191">MFAPLVPARLSRVAPVLLLHTLIWIVVGLILAIPPPGQPSPLPGVFWLKQGVVLGLLIGVFYANVHWAVPRLLYRRRVLAYLGVGAAAAGAVLWVHWRLDAELEVPRRLFEARHAIFATRDGLAPGAPGPPRPPGLPDSFRPPGHPGPGGPGRPPGPHGPEGEARFFNLWILLTTLFVLGVSTSVAAVQKSQRDEHTRQLLEQARLAAELSLLKAQINPHFFFNTLNNIYSLTFIDGAQARTALHRLSRMMRYVLYETPAQTALLSHEVTFLRDYIDLMHLRLTDEVSVVLDLPETVQEAAIAPMLLLPFVENAFKHGVRAGSPSRIQVALRQVAAEPHLVVFEVCNSVFAEPPDSLEAGGIGLTNTRRRLELLYAGRYHLAVQERTPANEYRMLLTLQL</sequence>
<gene>
    <name evidence="4" type="ORF">GCM10011378_06990</name>
</gene>
<feature type="transmembrane region" description="Helical" evidence="2">
    <location>
        <begin position="12"/>
        <end position="33"/>
    </location>
</feature>
<feature type="transmembrane region" description="Helical" evidence="2">
    <location>
        <begin position="45"/>
        <end position="66"/>
    </location>
</feature>
<evidence type="ECO:0000313" key="4">
    <source>
        <dbReference type="EMBL" id="GGG33164.1"/>
    </source>
</evidence>
<organism evidence="4 5">
    <name type="scientific">Hymenobacter glacieicola</name>
    <dbReference type="NCBI Taxonomy" id="1562124"/>
    <lineage>
        <taxon>Bacteria</taxon>
        <taxon>Pseudomonadati</taxon>
        <taxon>Bacteroidota</taxon>
        <taxon>Cytophagia</taxon>
        <taxon>Cytophagales</taxon>
        <taxon>Hymenobacteraceae</taxon>
        <taxon>Hymenobacter</taxon>
    </lineage>
</organism>
<dbReference type="PANTHER" id="PTHR34220:SF7">
    <property type="entry name" value="SENSOR HISTIDINE KINASE YPDA"/>
    <property type="match status" value="1"/>
</dbReference>
<evidence type="ECO:0000256" key="1">
    <source>
        <dbReference type="SAM" id="MobiDB-lite"/>
    </source>
</evidence>